<keyword evidence="4 10" id="KW-1003">Cell membrane</keyword>
<evidence type="ECO:0000256" key="5">
    <source>
        <dbReference type="ARBA" id="ARBA00022692"/>
    </source>
</evidence>
<dbReference type="PROSITE" id="PS01327">
    <property type="entry name" value="MSCL"/>
    <property type="match status" value="1"/>
</dbReference>
<comment type="subunit">
    <text evidence="10">Homopentamer.</text>
</comment>
<sequence>MSLATEFKAFVMRGNVVDLAVGIIIGAAFSAIVTSLVSDILTPPIGKLTGGVNFNELSIDLPGTMLDPKLKDKTPEELNKIPEGERNIPVKIAYGKFLQKLFDFLIIAFCLFMIIRVMNRLQKKEEAKPSELTLSEKLLIEIRDELKKAPADR</sequence>
<evidence type="ECO:0000256" key="4">
    <source>
        <dbReference type="ARBA" id="ARBA00022475"/>
    </source>
</evidence>
<keyword evidence="7 10" id="KW-0406">Ion transport</keyword>
<feature type="transmembrane region" description="Helical" evidence="10">
    <location>
        <begin position="16"/>
        <end position="37"/>
    </location>
</feature>
<evidence type="ECO:0000256" key="6">
    <source>
        <dbReference type="ARBA" id="ARBA00022989"/>
    </source>
</evidence>
<dbReference type="GO" id="GO:0008381">
    <property type="term" value="F:mechanosensitive monoatomic ion channel activity"/>
    <property type="evidence" value="ECO:0007669"/>
    <property type="project" value="UniProtKB-UniRule"/>
</dbReference>
<evidence type="ECO:0000256" key="9">
    <source>
        <dbReference type="ARBA" id="ARBA00023303"/>
    </source>
</evidence>
<evidence type="ECO:0000256" key="1">
    <source>
        <dbReference type="ARBA" id="ARBA00004651"/>
    </source>
</evidence>
<comment type="function">
    <text evidence="10">Channel that opens in response to stretch forces in the membrane lipid bilayer. May participate in the regulation of osmotic pressure changes within the cell.</text>
</comment>
<dbReference type="NCBIfam" id="NF001843">
    <property type="entry name" value="PRK00567.1-4"/>
    <property type="match status" value="1"/>
</dbReference>
<evidence type="ECO:0000256" key="10">
    <source>
        <dbReference type="HAMAP-Rule" id="MF_00115"/>
    </source>
</evidence>
<dbReference type="NCBIfam" id="TIGR00220">
    <property type="entry name" value="mscL"/>
    <property type="match status" value="1"/>
</dbReference>
<evidence type="ECO:0000256" key="7">
    <source>
        <dbReference type="ARBA" id="ARBA00023065"/>
    </source>
</evidence>
<protein>
    <recommendedName>
        <fullName evidence="10">Large-conductance mechanosensitive channel</fullName>
    </recommendedName>
</protein>
<reference evidence="12" key="1">
    <citation type="submission" date="2019-08" db="EMBL/GenBank/DDBJ databases">
        <title>Limnoglobus roseus gen. nov., sp. nov., a novel freshwater planctomycete with a giant genome from the family Gemmataceae.</title>
        <authorList>
            <person name="Kulichevskaya I.S."/>
            <person name="Naumoff D.G."/>
            <person name="Miroshnikov K."/>
            <person name="Ivanova A."/>
            <person name="Philippov D.A."/>
            <person name="Hakobyan A."/>
            <person name="Rijpstra I.C."/>
            <person name="Sinninghe Damste J.S."/>
            <person name="Liesack W."/>
            <person name="Dedysh S.N."/>
        </authorList>
    </citation>
    <scope>NUCLEOTIDE SEQUENCE [LARGE SCALE GENOMIC DNA]</scope>
    <source>
        <strain evidence="12">PX52</strain>
    </source>
</reference>
<gene>
    <name evidence="10" type="primary">mscL</name>
    <name evidence="11" type="ORF">PX52LOC_01480</name>
</gene>
<keyword evidence="3 10" id="KW-0813">Transport</keyword>
<proteinExistence type="inferred from homology"/>
<dbReference type="Pfam" id="PF01741">
    <property type="entry name" value="MscL"/>
    <property type="match status" value="1"/>
</dbReference>
<dbReference type="PANTHER" id="PTHR30266:SF2">
    <property type="entry name" value="LARGE-CONDUCTANCE MECHANOSENSITIVE CHANNEL"/>
    <property type="match status" value="1"/>
</dbReference>
<comment type="subcellular location">
    <subcellularLocation>
        <location evidence="1 10">Cell membrane</location>
        <topology evidence="1 10">Multi-pass membrane protein</topology>
    </subcellularLocation>
</comment>
<organism evidence="11 12">
    <name type="scientific">Limnoglobus roseus</name>
    <dbReference type="NCBI Taxonomy" id="2598579"/>
    <lineage>
        <taxon>Bacteria</taxon>
        <taxon>Pseudomonadati</taxon>
        <taxon>Planctomycetota</taxon>
        <taxon>Planctomycetia</taxon>
        <taxon>Gemmatales</taxon>
        <taxon>Gemmataceae</taxon>
        <taxon>Limnoglobus</taxon>
    </lineage>
</organism>
<evidence type="ECO:0000256" key="2">
    <source>
        <dbReference type="ARBA" id="ARBA00007254"/>
    </source>
</evidence>
<dbReference type="AlphaFoldDB" id="A0A5C1A7A6"/>
<dbReference type="SUPFAM" id="SSF81330">
    <property type="entry name" value="Gated mechanosensitive channel"/>
    <property type="match status" value="1"/>
</dbReference>
<keyword evidence="12" id="KW-1185">Reference proteome</keyword>
<keyword evidence="9 10" id="KW-0407">Ion channel</keyword>
<dbReference type="InterPro" id="IPR019823">
    <property type="entry name" value="Mechanosensitive_channel_CS"/>
</dbReference>
<dbReference type="InterPro" id="IPR036019">
    <property type="entry name" value="MscL_channel"/>
</dbReference>
<accession>A0A5C1A7A6</accession>
<dbReference type="InterPro" id="IPR037673">
    <property type="entry name" value="MSC/AndL"/>
</dbReference>
<name>A0A5C1A7A6_9BACT</name>
<comment type="similarity">
    <text evidence="2 10">Belongs to the MscL family.</text>
</comment>
<dbReference type="InterPro" id="IPR001185">
    <property type="entry name" value="MS_channel"/>
</dbReference>
<dbReference type="Proteomes" id="UP000324974">
    <property type="component" value="Chromosome"/>
</dbReference>
<dbReference type="Gene3D" id="1.10.1200.120">
    <property type="entry name" value="Large-conductance mechanosensitive channel, MscL, domain 1"/>
    <property type="match status" value="1"/>
</dbReference>
<evidence type="ECO:0000313" key="12">
    <source>
        <dbReference type="Proteomes" id="UP000324974"/>
    </source>
</evidence>
<keyword evidence="5 10" id="KW-0812">Transmembrane</keyword>
<evidence type="ECO:0000256" key="3">
    <source>
        <dbReference type="ARBA" id="ARBA00022448"/>
    </source>
</evidence>
<feature type="transmembrane region" description="Helical" evidence="10">
    <location>
        <begin position="101"/>
        <end position="118"/>
    </location>
</feature>
<evidence type="ECO:0000313" key="11">
    <source>
        <dbReference type="EMBL" id="QEL14590.1"/>
    </source>
</evidence>
<keyword evidence="6 10" id="KW-1133">Transmembrane helix</keyword>
<dbReference type="KEGG" id="lrs:PX52LOC_01480"/>
<dbReference type="HAMAP" id="MF_00115">
    <property type="entry name" value="MscL"/>
    <property type="match status" value="1"/>
</dbReference>
<dbReference type="PANTHER" id="PTHR30266">
    <property type="entry name" value="MECHANOSENSITIVE CHANNEL MSCL"/>
    <property type="match status" value="1"/>
</dbReference>
<dbReference type="GO" id="GO:0005886">
    <property type="term" value="C:plasma membrane"/>
    <property type="evidence" value="ECO:0007669"/>
    <property type="project" value="UniProtKB-SubCell"/>
</dbReference>
<keyword evidence="8 10" id="KW-0472">Membrane</keyword>
<evidence type="ECO:0000256" key="8">
    <source>
        <dbReference type="ARBA" id="ARBA00023136"/>
    </source>
</evidence>
<dbReference type="RefSeq" id="WP_218575290.1">
    <property type="nucleotide sequence ID" value="NZ_CP042425.1"/>
</dbReference>
<dbReference type="EMBL" id="CP042425">
    <property type="protein sequence ID" value="QEL14590.1"/>
    <property type="molecule type" value="Genomic_DNA"/>
</dbReference>